<dbReference type="RefSeq" id="XP_022459947.1">
    <property type="nucleotide sequence ID" value="XM_022602400.1"/>
</dbReference>
<dbReference type="Pfam" id="PF12330">
    <property type="entry name" value="Haspin_kinase"/>
    <property type="match status" value="1"/>
</dbReference>
<feature type="region of interest" description="Disordered" evidence="9">
    <location>
        <begin position="269"/>
        <end position="301"/>
    </location>
</feature>
<evidence type="ECO:0000256" key="5">
    <source>
        <dbReference type="ARBA" id="ARBA00022777"/>
    </source>
</evidence>
<evidence type="ECO:0000313" key="12">
    <source>
        <dbReference type="Proteomes" id="UP000019384"/>
    </source>
</evidence>
<evidence type="ECO:0000256" key="8">
    <source>
        <dbReference type="ARBA" id="ARBA00048679"/>
    </source>
</evidence>
<dbReference type="STRING" id="1382522.W6MWW1"/>
<dbReference type="HOGENOM" id="CLU_404953_0_0_1"/>
<dbReference type="AlphaFoldDB" id="W6MWW1"/>
<comment type="catalytic activity">
    <reaction evidence="8">
        <text>L-seryl-[protein] + ATP = O-phospho-L-seryl-[protein] + ADP + H(+)</text>
        <dbReference type="Rhea" id="RHEA:17989"/>
        <dbReference type="Rhea" id="RHEA-COMP:9863"/>
        <dbReference type="Rhea" id="RHEA-COMP:11604"/>
        <dbReference type="ChEBI" id="CHEBI:15378"/>
        <dbReference type="ChEBI" id="CHEBI:29999"/>
        <dbReference type="ChEBI" id="CHEBI:30616"/>
        <dbReference type="ChEBI" id="CHEBI:83421"/>
        <dbReference type="ChEBI" id="CHEBI:456216"/>
        <dbReference type="EC" id="2.7.11.1"/>
    </reaction>
</comment>
<dbReference type="PANTHER" id="PTHR24419">
    <property type="entry name" value="INTERLEUKIN-1 RECEPTOR-ASSOCIATED KINASE"/>
    <property type="match status" value="1"/>
</dbReference>
<dbReference type="GO" id="GO:0072354">
    <property type="term" value="F:histone H3T3 kinase activity"/>
    <property type="evidence" value="ECO:0007669"/>
    <property type="project" value="TreeGrafter"/>
</dbReference>
<dbReference type="GO" id="GO:0035556">
    <property type="term" value="P:intracellular signal transduction"/>
    <property type="evidence" value="ECO:0007669"/>
    <property type="project" value="TreeGrafter"/>
</dbReference>
<dbReference type="GO" id="GO:0005737">
    <property type="term" value="C:cytoplasm"/>
    <property type="evidence" value="ECO:0007669"/>
    <property type="project" value="TreeGrafter"/>
</dbReference>
<reference evidence="11" key="2">
    <citation type="submission" date="2014-02" db="EMBL/GenBank/DDBJ databases">
        <title>Complete DNA sequence of /Kuraishia capsulata/ illustrates novel genomic features among budding yeasts (/Saccharomycotina/).</title>
        <authorList>
            <person name="Morales L."/>
            <person name="Noel B."/>
            <person name="Porcel B."/>
            <person name="Marcet-Houben M."/>
            <person name="Hullo M-F."/>
            <person name="Sacerdot C."/>
            <person name="Tekaia F."/>
            <person name="Leh-Louis V."/>
            <person name="Despons L."/>
            <person name="Khanna V."/>
            <person name="Aury J-M."/>
            <person name="Barbe V."/>
            <person name="Couloux A."/>
            <person name="Labadie K."/>
            <person name="Pelletier E."/>
            <person name="Souciet J-L."/>
            <person name="Boekhout T."/>
            <person name="Gabaldon T."/>
            <person name="Wincker P."/>
            <person name="Dujon B."/>
        </authorList>
    </citation>
    <scope>NUCLEOTIDE SEQUENCE</scope>
    <source>
        <strain evidence="11">CBS 1993</strain>
    </source>
</reference>
<feature type="domain" description="Serine/threonine-protein kinase haspin C-terminal" evidence="10">
    <location>
        <begin position="582"/>
        <end position="709"/>
    </location>
</feature>
<keyword evidence="12" id="KW-1185">Reference proteome</keyword>
<feature type="region of interest" description="Disordered" evidence="9">
    <location>
        <begin position="51"/>
        <end position="216"/>
    </location>
</feature>
<evidence type="ECO:0000256" key="2">
    <source>
        <dbReference type="ARBA" id="ARBA00022527"/>
    </source>
</evidence>
<feature type="compositionally biased region" description="Basic and acidic residues" evidence="9">
    <location>
        <begin position="170"/>
        <end position="179"/>
    </location>
</feature>
<organism evidence="11 12">
    <name type="scientific">Kuraishia capsulata CBS 1993</name>
    <dbReference type="NCBI Taxonomy" id="1382522"/>
    <lineage>
        <taxon>Eukaryota</taxon>
        <taxon>Fungi</taxon>
        <taxon>Dikarya</taxon>
        <taxon>Ascomycota</taxon>
        <taxon>Saccharomycotina</taxon>
        <taxon>Pichiomycetes</taxon>
        <taxon>Pichiales</taxon>
        <taxon>Pichiaceae</taxon>
        <taxon>Kuraishia</taxon>
    </lineage>
</organism>
<keyword evidence="6" id="KW-0067">ATP-binding</keyword>
<protein>
    <recommendedName>
        <fullName evidence="1">non-specific serine/threonine protein kinase</fullName>
        <ecNumber evidence="1">2.7.11.1</ecNumber>
    </recommendedName>
</protein>
<feature type="compositionally biased region" description="Low complexity" evidence="9">
    <location>
        <begin position="101"/>
        <end position="119"/>
    </location>
</feature>
<evidence type="ECO:0000259" key="10">
    <source>
        <dbReference type="SMART" id="SM01331"/>
    </source>
</evidence>
<dbReference type="GO" id="GO:0005634">
    <property type="term" value="C:nucleus"/>
    <property type="evidence" value="ECO:0007669"/>
    <property type="project" value="TreeGrafter"/>
</dbReference>
<accession>W6MWW1</accession>
<dbReference type="SUPFAM" id="SSF56112">
    <property type="entry name" value="Protein kinase-like (PK-like)"/>
    <property type="match status" value="1"/>
</dbReference>
<evidence type="ECO:0000256" key="6">
    <source>
        <dbReference type="ARBA" id="ARBA00022840"/>
    </source>
</evidence>
<reference evidence="11" key="1">
    <citation type="submission" date="2013-12" db="EMBL/GenBank/DDBJ databases">
        <authorList>
            <person name="Genoscope - CEA"/>
        </authorList>
    </citation>
    <scope>NUCLEOTIDE SEQUENCE</scope>
    <source>
        <strain evidence="11">CBS 1993</strain>
    </source>
</reference>
<dbReference type="GO" id="GO:0000278">
    <property type="term" value="P:mitotic cell cycle"/>
    <property type="evidence" value="ECO:0007669"/>
    <property type="project" value="TreeGrafter"/>
</dbReference>
<evidence type="ECO:0000256" key="4">
    <source>
        <dbReference type="ARBA" id="ARBA00022741"/>
    </source>
</evidence>
<evidence type="ECO:0000256" key="3">
    <source>
        <dbReference type="ARBA" id="ARBA00022679"/>
    </source>
</evidence>
<sequence length="776" mass="86054">MLQTKGRNLDAGKKRHGLLLNGENLPETYAEIRKGVNRSSVADFAIYADPAGSSEHSGAYGRASPRKSMAPEPLQARSPNVSIIHETSKANAATKNKHRLSITSLASTTSTRSSSSFKSLAQKVANRISTAGEDVQSKRRGNTRGSLESPGVPEETTKASTKSTTPIASSEKRHLKPMDFGDSPSPAKPRRKASRTELDSSQEPSRRHSGLSRIKESLSIRSSMFKLRSASGMASTAEDNESISSSSSSSRLHIPKSISMRKSLLSLSSAKASTESSSSSPTTPRLEKTMISRPVPQQASKDKLMNKLRNSSSLLSISSYIPGEGSQEIVSVPVSKLEHLQSNLLLRLCSQKETMPFVDFYKSKVNPKTFYEKLAEAGYSEVYVEKSRKTRKPLNVWKIIPFGQEEFEQPPIQDLIQELSITMSVSPLFGYVTLKAAKVVNGKFPGKLISLWDKYAEKHGTVSQRPDTYPDSQRYLVIVQEYGGESLENYRVRSWRQASEIFWEVAKALKEAEDKFDFEHRDLHLGNILVKKRKNYSTVEEFAQLSLDPQSKQSDIQVSLIDYTLSRAKISGRIVFTGLDSPSFFKGTKDYQFDVYRFMRQHVSKAASASTSLAASSSPLTNTPQNNVTLHGLRHSQSNRSLATVSDNSDDTINWSAKCPTTNILWLHYVADKLINAKDLEPVNHIRKKLCSSSVGIEAAEDCDLDLNSEEIEAYQSMIYIHKCLDPRKKRFGKSSKPIFKGGAVARGSMPHIMVSFSDFDNMSDVLNWGKATGLY</sequence>
<evidence type="ECO:0000313" key="11">
    <source>
        <dbReference type="EMBL" id="CDK27955.1"/>
    </source>
</evidence>
<dbReference type="InterPro" id="IPR024604">
    <property type="entry name" value="GSG2_C"/>
</dbReference>
<dbReference type="InterPro" id="IPR011009">
    <property type="entry name" value="Kinase-like_dom_sf"/>
</dbReference>
<dbReference type="GO" id="GO:0005524">
    <property type="term" value="F:ATP binding"/>
    <property type="evidence" value="ECO:0007669"/>
    <property type="project" value="UniProtKB-KW"/>
</dbReference>
<feature type="compositionally biased region" description="Low complexity" evidence="9">
    <location>
        <begin position="158"/>
        <end position="169"/>
    </location>
</feature>
<dbReference type="EC" id="2.7.11.1" evidence="1"/>
<evidence type="ECO:0000256" key="9">
    <source>
        <dbReference type="SAM" id="MobiDB-lite"/>
    </source>
</evidence>
<dbReference type="GeneID" id="34521335"/>
<dbReference type="Gene3D" id="3.30.200.20">
    <property type="entry name" value="Phosphorylase Kinase, domain 1"/>
    <property type="match status" value="1"/>
</dbReference>
<dbReference type="EMBL" id="HG793128">
    <property type="protein sequence ID" value="CDK27955.1"/>
    <property type="molecule type" value="Genomic_DNA"/>
</dbReference>
<dbReference type="Proteomes" id="UP000019384">
    <property type="component" value="Unassembled WGS sequence"/>
</dbReference>
<comment type="catalytic activity">
    <reaction evidence="7">
        <text>L-threonyl-[protein] + ATP = O-phospho-L-threonyl-[protein] + ADP + H(+)</text>
        <dbReference type="Rhea" id="RHEA:46608"/>
        <dbReference type="Rhea" id="RHEA-COMP:11060"/>
        <dbReference type="Rhea" id="RHEA-COMP:11605"/>
        <dbReference type="ChEBI" id="CHEBI:15378"/>
        <dbReference type="ChEBI" id="CHEBI:30013"/>
        <dbReference type="ChEBI" id="CHEBI:30616"/>
        <dbReference type="ChEBI" id="CHEBI:61977"/>
        <dbReference type="ChEBI" id="CHEBI:456216"/>
        <dbReference type="EC" id="2.7.11.1"/>
    </reaction>
</comment>
<dbReference type="SMART" id="SM01331">
    <property type="entry name" value="DUF3635"/>
    <property type="match status" value="1"/>
</dbReference>
<feature type="compositionally biased region" description="Low complexity" evidence="9">
    <location>
        <begin position="269"/>
        <end position="284"/>
    </location>
</feature>
<dbReference type="OrthoDB" id="5327538at2759"/>
<name>W6MWW1_9ASCO</name>
<dbReference type="PANTHER" id="PTHR24419:SF18">
    <property type="entry name" value="SERINE_THREONINE-PROTEIN KINASE HASPIN"/>
    <property type="match status" value="1"/>
</dbReference>
<evidence type="ECO:0000256" key="7">
    <source>
        <dbReference type="ARBA" id="ARBA00047899"/>
    </source>
</evidence>
<gene>
    <name evidence="11" type="ORF">KUCA_T00003935001</name>
</gene>
<keyword evidence="4" id="KW-0547">Nucleotide-binding</keyword>
<keyword evidence="3" id="KW-0808">Transferase</keyword>
<proteinExistence type="predicted"/>
<dbReference type="Gene3D" id="1.10.510.10">
    <property type="entry name" value="Transferase(Phosphotransferase) domain 1"/>
    <property type="match status" value="1"/>
</dbReference>
<keyword evidence="5" id="KW-0418">Kinase</keyword>
<feature type="compositionally biased region" description="Low complexity" evidence="9">
    <location>
        <begin position="242"/>
        <end position="254"/>
    </location>
</feature>
<feature type="region of interest" description="Disordered" evidence="9">
    <location>
        <begin position="231"/>
        <end position="254"/>
    </location>
</feature>
<keyword evidence="2" id="KW-0723">Serine/threonine-protein kinase</keyword>
<evidence type="ECO:0000256" key="1">
    <source>
        <dbReference type="ARBA" id="ARBA00012513"/>
    </source>
</evidence>